<dbReference type="InterPro" id="IPR006912">
    <property type="entry name" value="Harbinger_derived_prot"/>
</dbReference>
<proteinExistence type="predicted"/>
<comment type="caution">
    <text evidence="1">The sequence shown here is derived from an EMBL/GenBank/DDBJ whole genome shotgun (WGS) entry which is preliminary data.</text>
</comment>
<dbReference type="Pfam" id="PF04827">
    <property type="entry name" value="Plant_tran"/>
    <property type="match status" value="1"/>
</dbReference>
<dbReference type="EMBL" id="JANJYJ010000006">
    <property type="protein sequence ID" value="KAK3204296.1"/>
    <property type="molecule type" value="Genomic_DNA"/>
</dbReference>
<sequence>MDKDLRLFSRFHPMVQIVKKSIQWLVFNISDILSSYFGKGEDQISEEFEILLQRGALKRLFEIKCFCPYLLCPHELAVIVGHVDKDLRLFSRFHPTVQIVKKSIQWLVFNISDILSLYFGKGEDQISEEFEILLQRGALKRLFEIKCFCPYLLCPHGLAVIVGHMDKDLRLFSSLDFLSIIVYFTMINSLDESLLKLIYIQLQAKMNFNIGGPSNFLSSSSSSDDEEDQIIANLEAIDAEQEALLAQHGNIQRAIAQYLNQQNNSVIRGGSIPGHIVINRDRESADRRLFDDYFTENPRYNDQMFRRRFRMGRSLFLRIVEKVEARDNYFVQRRDSVGRLGLSALQKITAVFRMLAYGCPADATDEYIRIGESTTIESLKRFCRAVVEEFADEYLRSPNATDVARLLRVGKERGFLGMLGSLDCMHWKWKNCPTAWAGQYAGRSGSPTIILEAVADYDLWIWHAYFGLPGTNNDINVLEASHLFANLAQGIAPPAHYVIQGKEYNMGYYLADGIYPKWSTLVQTIHDPRGRKKQIICNETRRM</sequence>
<organism evidence="1 2">
    <name type="scientific">Dipteronia sinensis</name>
    <dbReference type="NCBI Taxonomy" id="43782"/>
    <lineage>
        <taxon>Eukaryota</taxon>
        <taxon>Viridiplantae</taxon>
        <taxon>Streptophyta</taxon>
        <taxon>Embryophyta</taxon>
        <taxon>Tracheophyta</taxon>
        <taxon>Spermatophyta</taxon>
        <taxon>Magnoliopsida</taxon>
        <taxon>eudicotyledons</taxon>
        <taxon>Gunneridae</taxon>
        <taxon>Pentapetalae</taxon>
        <taxon>rosids</taxon>
        <taxon>malvids</taxon>
        <taxon>Sapindales</taxon>
        <taxon>Sapindaceae</taxon>
        <taxon>Hippocastanoideae</taxon>
        <taxon>Acereae</taxon>
        <taxon>Dipteronia</taxon>
    </lineage>
</organism>
<dbReference type="Proteomes" id="UP001281410">
    <property type="component" value="Unassembled WGS sequence"/>
</dbReference>
<dbReference type="PANTHER" id="PTHR47150:SF7">
    <property type="entry name" value="NUCLEASE"/>
    <property type="match status" value="1"/>
</dbReference>
<evidence type="ECO:0000313" key="1">
    <source>
        <dbReference type="EMBL" id="KAK3204296.1"/>
    </source>
</evidence>
<dbReference type="PANTHER" id="PTHR47150">
    <property type="entry name" value="OS12G0169200 PROTEIN"/>
    <property type="match status" value="1"/>
</dbReference>
<dbReference type="AlphaFoldDB" id="A0AAE0E1Z2"/>
<name>A0AAE0E1Z2_9ROSI</name>
<evidence type="ECO:0008006" key="3">
    <source>
        <dbReference type="Google" id="ProtNLM"/>
    </source>
</evidence>
<keyword evidence="2" id="KW-1185">Reference proteome</keyword>
<reference evidence="1" key="1">
    <citation type="journal article" date="2023" name="Plant J.">
        <title>Genome sequences and population genomics provide insights into the demographic history, inbreeding, and mutation load of two 'living fossil' tree species of Dipteronia.</title>
        <authorList>
            <person name="Feng Y."/>
            <person name="Comes H.P."/>
            <person name="Chen J."/>
            <person name="Zhu S."/>
            <person name="Lu R."/>
            <person name="Zhang X."/>
            <person name="Li P."/>
            <person name="Qiu J."/>
            <person name="Olsen K.M."/>
            <person name="Qiu Y."/>
        </authorList>
    </citation>
    <scope>NUCLEOTIDE SEQUENCE</scope>
    <source>
        <strain evidence="1">NBL</strain>
    </source>
</reference>
<gene>
    <name evidence="1" type="ORF">Dsin_018342</name>
</gene>
<evidence type="ECO:0000313" key="2">
    <source>
        <dbReference type="Proteomes" id="UP001281410"/>
    </source>
</evidence>
<accession>A0AAE0E1Z2</accession>
<protein>
    <recommendedName>
        <fullName evidence="3">Nuclease HARBI1</fullName>
    </recommendedName>
</protein>